<organism evidence="1">
    <name type="scientific">marine sediment metagenome</name>
    <dbReference type="NCBI Taxonomy" id="412755"/>
    <lineage>
        <taxon>unclassified sequences</taxon>
        <taxon>metagenomes</taxon>
        <taxon>ecological metagenomes</taxon>
    </lineage>
</organism>
<comment type="caution">
    <text evidence="1">The sequence shown here is derived from an EMBL/GenBank/DDBJ whole genome shotgun (WGS) entry which is preliminary data.</text>
</comment>
<proteinExistence type="predicted"/>
<dbReference type="SUPFAM" id="SSF48452">
    <property type="entry name" value="TPR-like"/>
    <property type="match status" value="1"/>
</dbReference>
<evidence type="ECO:0000313" key="1">
    <source>
        <dbReference type="EMBL" id="GAH49824.1"/>
    </source>
</evidence>
<accession>X1H7J3</accession>
<dbReference type="AlphaFoldDB" id="X1H7J3"/>
<reference evidence="1" key="1">
    <citation type="journal article" date="2014" name="Front. Microbiol.">
        <title>High frequency of phylogenetically diverse reductive dehalogenase-homologous genes in deep subseafloor sedimentary metagenomes.</title>
        <authorList>
            <person name="Kawai M."/>
            <person name="Futagami T."/>
            <person name="Toyoda A."/>
            <person name="Takaki Y."/>
            <person name="Nishi S."/>
            <person name="Hori S."/>
            <person name="Arai W."/>
            <person name="Tsubouchi T."/>
            <person name="Morono Y."/>
            <person name="Uchiyama I."/>
            <person name="Ito T."/>
            <person name="Fujiyama A."/>
            <person name="Inagaki F."/>
            <person name="Takami H."/>
        </authorList>
    </citation>
    <scope>NUCLEOTIDE SEQUENCE</scope>
    <source>
        <strain evidence="1">Expedition CK06-06</strain>
    </source>
</reference>
<dbReference type="EMBL" id="BARU01019192">
    <property type="protein sequence ID" value="GAH49824.1"/>
    <property type="molecule type" value="Genomic_DNA"/>
</dbReference>
<sequence length="184" mass="21405">MIKTGMVKSEIEGVLSGKGDFVQIDYLTRFLKEPLTMDMKKFVFLKLAVLYEKTSMLKEAAKNYNNAAMVSIAFSEKINHYIKEAELYIKADDFEKSDEAMKKAGAQANSTEKDEIYFTIKEFYKRQAEAYEKNLKRANSARVYEKLLEMKISDSERKEIKEKLLEIYDKLGKTKEYIILKKGL</sequence>
<dbReference type="InterPro" id="IPR011990">
    <property type="entry name" value="TPR-like_helical_dom_sf"/>
</dbReference>
<protein>
    <submittedName>
        <fullName evidence="1">Uncharacterized protein</fullName>
    </submittedName>
</protein>
<dbReference type="Gene3D" id="1.25.40.10">
    <property type="entry name" value="Tetratricopeptide repeat domain"/>
    <property type="match status" value="1"/>
</dbReference>
<name>X1H7J3_9ZZZZ</name>
<gene>
    <name evidence="1" type="ORF">S03H2_31629</name>
</gene>